<organism evidence="8 9">
    <name type="scientific">Linum tenue</name>
    <dbReference type="NCBI Taxonomy" id="586396"/>
    <lineage>
        <taxon>Eukaryota</taxon>
        <taxon>Viridiplantae</taxon>
        <taxon>Streptophyta</taxon>
        <taxon>Embryophyta</taxon>
        <taxon>Tracheophyta</taxon>
        <taxon>Spermatophyta</taxon>
        <taxon>Magnoliopsida</taxon>
        <taxon>eudicotyledons</taxon>
        <taxon>Gunneridae</taxon>
        <taxon>Pentapetalae</taxon>
        <taxon>rosids</taxon>
        <taxon>fabids</taxon>
        <taxon>Malpighiales</taxon>
        <taxon>Linaceae</taxon>
        <taxon>Linum</taxon>
    </lineage>
</organism>
<evidence type="ECO:0000256" key="3">
    <source>
        <dbReference type="ARBA" id="ARBA00022517"/>
    </source>
</evidence>
<feature type="compositionally biased region" description="Basic residues" evidence="6">
    <location>
        <begin position="509"/>
        <end position="518"/>
    </location>
</feature>
<evidence type="ECO:0000256" key="1">
    <source>
        <dbReference type="ARBA" id="ARBA00004604"/>
    </source>
</evidence>
<protein>
    <recommendedName>
        <fullName evidence="5">Nucleolar protein 56</fullName>
    </recommendedName>
</protein>
<dbReference type="GO" id="GO:0032040">
    <property type="term" value="C:small-subunit processome"/>
    <property type="evidence" value="ECO:0007669"/>
    <property type="project" value="InterPro"/>
</dbReference>
<evidence type="ECO:0000313" key="8">
    <source>
        <dbReference type="EMBL" id="CAI0548172.1"/>
    </source>
</evidence>
<dbReference type="InterPro" id="IPR036070">
    <property type="entry name" value="Nop_dom_sf"/>
</dbReference>
<dbReference type="InterPro" id="IPR012976">
    <property type="entry name" value="NOSIC"/>
</dbReference>
<evidence type="ECO:0000313" key="9">
    <source>
        <dbReference type="Proteomes" id="UP001154282"/>
    </source>
</evidence>
<evidence type="ECO:0000256" key="2">
    <source>
        <dbReference type="ARBA" id="ARBA00009211"/>
    </source>
</evidence>
<dbReference type="SUPFAM" id="SSF89124">
    <property type="entry name" value="Nop domain"/>
    <property type="match status" value="1"/>
</dbReference>
<dbReference type="FunFam" id="1.10.246.90:FF:000001">
    <property type="entry name" value="Nucleolar protein 56"/>
    <property type="match status" value="1"/>
</dbReference>
<dbReference type="EMBL" id="CAMGYJ010000010">
    <property type="protein sequence ID" value="CAI0548172.1"/>
    <property type="molecule type" value="Genomic_DNA"/>
</dbReference>
<dbReference type="PANTHER" id="PTHR10894">
    <property type="entry name" value="NUCLEOLAR PROTEIN 5 NUCLEOLAR PROTEIN NOP5 NOP58"/>
    <property type="match status" value="1"/>
</dbReference>
<gene>
    <name evidence="8" type="ORF">LITE_LOCUS44673</name>
</gene>
<dbReference type="Pfam" id="PF08156">
    <property type="entry name" value="NOP5NT"/>
    <property type="match status" value="1"/>
</dbReference>
<dbReference type="GO" id="GO:0042254">
    <property type="term" value="P:ribosome biogenesis"/>
    <property type="evidence" value="ECO:0007669"/>
    <property type="project" value="UniProtKB-KW"/>
</dbReference>
<comment type="subcellular location">
    <subcellularLocation>
        <location evidence="1">Nucleus</location>
        <location evidence="1">Nucleolus</location>
    </subcellularLocation>
</comment>
<keyword evidence="3" id="KW-0690">Ribosome biogenesis</keyword>
<evidence type="ECO:0000256" key="4">
    <source>
        <dbReference type="ARBA" id="ARBA00023242"/>
    </source>
</evidence>
<dbReference type="Gene3D" id="1.10.246.90">
    <property type="entry name" value="Nop domain"/>
    <property type="match status" value="1"/>
</dbReference>
<feature type="region of interest" description="Disordered" evidence="6">
    <location>
        <begin position="429"/>
        <end position="518"/>
    </location>
</feature>
<dbReference type="InterPro" id="IPR002687">
    <property type="entry name" value="Nop_dom"/>
</dbReference>
<feature type="domain" description="Nop" evidence="7">
    <location>
        <begin position="295"/>
        <end position="413"/>
    </location>
</feature>
<dbReference type="InterPro" id="IPR042239">
    <property type="entry name" value="Nop_C"/>
</dbReference>
<keyword evidence="9" id="KW-1185">Reference proteome</keyword>
<sequence>MALYMLYEAASGYSLFLAHGLDEIGQNTEAVRGSVSDMNRFGKVVQLVAFHPFESALDALNQCNSVSEGVMTDELRNFLELNLPKVKEGKKPKFSLGVSDHKIGSHISEVTKIPCQSNEFVLELLRGVRLHFDRFIKDLKPGDLEKAQLGLGHSYSRAKVKFNVNRVDNMVIQAISLLDTLDKDVNSFSMRFREWYSWHFPELVKIVNDNYLFAKVAKFIEDKSKLSEDKLPELTEVLGDEDKAKEVIEAAKASMGQDLNPVDMINIQMFAQRVMELAEYRKNIHEYLIEKMNGIAPNLAALIGEIVGARLISHAGSLTNLAKCPSSTLQILGAEKALFRALKTRGNTPKYGLIFHSSFIGRASARNKGRMARYLANKCSIATRIDCFAENGTNVFGEKLREQVEERLDFYDKGVAPRKNIDVMKSAMETANDDESAEVEDKSTVATNGDAVEPKSEKKKKKKEKRKLDDDSNGVAAMEVEGDVTEKKKKKKKSITESVEGVEVDGEVKKKKKKKNKD</sequence>
<dbReference type="Proteomes" id="UP001154282">
    <property type="component" value="Unassembled WGS sequence"/>
</dbReference>
<accession>A0AAV0QVI8</accession>
<dbReference type="InterPro" id="IPR045056">
    <property type="entry name" value="Nop56/Nop58"/>
</dbReference>
<dbReference type="SMART" id="SM00931">
    <property type="entry name" value="NOSIC"/>
    <property type="match status" value="1"/>
</dbReference>
<dbReference type="FunFam" id="1.10.287.4070:FF:000002">
    <property type="entry name" value="Nucleolar protein 56"/>
    <property type="match status" value="1"/>
</dbReference>
<dbReference type="PROSITE" id="PS51358">
    <property type="entry name" value="NOP"/>
    <property type="match status" value="1"/>
</dbReference>
<comment type="similarity">
    <text evidence="2">Belongs to the NOP5/NOP56 family.</text>
</comment>
<dbReference type="AlphaFoldDB" id="A0AAV0QVI8"/>
<dbReference type="PANTHER" id="PTHR10894:SF0">
    <property type="entry name" value="NUCLEOLAR PROTEIN 56"/>
    <property type="match status" value="1"/>
</dbReference>
<evidence type="ECO:0000256" key="6">
    <source>
        <dbReference type="SAM" id="MobiDB-lite"/>
    </source>
</evidence>
<dbReference type="Gene3D" id="1.10.287.4070">
    <property type="match status" value="1"/>
</dbReference>
<dbReference type="GO" id="GO:0030515">
    <property type="term" value="F:snoRNA binding"/>
    <property type="evidence" value="ECO:0007669"/>
    <property type="project" value="InterPro"/>
</dbReference>
<keyword evidence="4" id="KW-0539">Nucleus</keyword>
<proteinExistence type="inferred from homology"/>
<evidence type="ECO:0000256" key="5">
    <source>
        <dbReference type="ARBA" id="ARBA00040742"/>
    </source>
</evidence>
<name>A0AAV0QVI8_9ROSI</name>
<dbReference type="GO" id="GO:0031428">
    <property type="term" value="C:box C/D methylation guide snoRNP complex"/>
    <property type="evidence" value="ECO:0007669"/>
    <property type="project" value="InterPro"/>
</dbReference>
<dbReference type="Pfam" id="PF01798">
    <property type="entry name" value="Nop"/>
    <property type="match status" value="1"/>
</dbReference>
<dbReference type="InterPro" id="IPR012974">
    <property type="entry name" value="NOP58/56_N"/>
</dbReference>
<comment type="caution">
    <text evidence="8">The sequence shown here is derived from an EMBL/GenBank/DDBJ whole genome shotgun (WGS) entry which is preliminary data.</text>
</comment>
<reference evidence="8" key="1">
    <citation type="submission" date="2022-08" db="EMBL/GenBank/DDBJ databases">
        <authorList>
            <person name="Gutierrez-Valencia J."/>
        </authorList>
    </citation>
    <scope>NUCLEOTIDE SEQUENCE</scope>
</reference>
<evidence type="ECO:0000259" key="7">
    <source>
        <dbReference type="PROSITE" id="PS51358"/>
    </source>
</evidence>